<feature type="chain" id="PRO_5042264296" description="Secreted protein" evidence="2">
    <location>
        <begin position="21"/>
        <end position="107"/>
    </location>
</feature>
<name>A0AAE0W1H2_9BIVA</name>
<feature type="region of interest" description="Disordered" evidence="1">
    <location>
        <begin position="21"/>
        <end position="107"/>
    </location>
</feature>
<evidence type="ECO:0008006" key="5">
    <source>
        <dbReference type="Google" id="ProtNLM"/>
    </source>
</evidence>
<evidence type="ECO:0000313" key="4">
    <source>
        <dbReference type="Proteomes" id="UP001195483"/>
    </source>
</evidence>
<dbReference type="EMBL" id="JAEAOA010002354">
    <property type="protein sequence ID" value="KAK3597976.1"/>
    <property type="molecule type" value="Genomic_DNA"/>
</dbReference>
<keyword evidence="2" id="KW-0732">Signal</keyword>
<reference evidence="3" key="1">
    <citation type="journal article" date="2021" name="Genome Biol. Evol.">
        <title>A High-Quality Reference Genome for a Parasitic Bivalve with Doubly Uniparental Inheritance (Bivalvia: Unionida).</title>
        <authorList>
            <person name="Smith C.H."/>
        </authorList>
    </citation>
    <scope>NUCLEOTIDE SEQUENCE</scope>
    <source>
        <strain evidence="3">CHS0354</strain>
    </source>
</reference>
<feature type="compositionally biased region" description="Polar residues" evidence="1">
    <location>
        <begin position="39"/>
        <end position="49"/>
    </location>
</feature>
<keyword evidence="4" id="KW-1185">Reference proteome</keyword>
<protein>
    <recommendedName>
        <fullName evidence="5">Secreted protein</fullName>
    </recommendedName>
</protein>
<evidence type="ECO:0000313" key="3">
    <source>
        <dbReference type="EMBL" id="KAK3597976.1"/>
    </source>
</evidence>
<reference evidence="3" key="2">
    <citation type="journal article" date="2021" name="Genome Biol. Evol.">
        <title>Developing a high-quality reference genome for a parasitic bivalve with doubly uniparental inheritance (Bivalvia: Unionida).</title>
        <authorList>
            <person name="Smith C.H."/>
        </authorList>
    </citation>
    <scope>NUCLEOTIDE SEQUENCE</scope>
    <source>
        <strain evidence="3">CHS0354</strain>
        <tissue evidence="3">Mantle</tissue>
    </source>
</reference>
<gene>
    <name evidence="3" type="ORF">CHS0354_042328</name>
</gene>
<dbReference type="Proteomes" id="UP001195483">
    <property type="component" value="Unassembled WGS sequence"/>
</dbReference>
<evidence type="ECO:0000256" key="2">
    <source>
        <dbReference type="SAM" id="SignalP"/>
    </source>
</evidence>
<feature type="signal peptide" evidence="2">
    <location>
        <begin position="1"/>
        <end position="20"/>
    </location>
</feature>
<comment type="caution">
    <text evidence="3">The sequence shown here is derived from an EMBL/GenBank/DDBJ whole genome shotgun (WGS) entry which is preliminary data.</text>
</comment>
<reference evidence="3" key="3">
    <citation type="submission" date="2023-05" db="EMBL/GenBank/DDBJ databases">
        <authorList>
            <person name="Smith C.H."/>
        </authorList>
    </citation>
    <scope>NUCLEOTIDE SEQUENCE</scope>
    <source>
        <strain evidence="3">CHS0354</strain>
        <tissue evidence="3">Mantle</tissue>
    </source>
</reference>
<proteinExistence type="predicted"/>
<sequence length="107" mass="12097">MRVTVFILAVLAIHISCIYCKPSKQPGDHSPKGNKRTQRPQNENGQTRPSHSHDEILHTGSPRPHNQEPNRQTRAPGHQGEHGQTISERPHTEHTHTRPSRPTTTFP</sequence>
<organism evidence="3 4">
    <name type="scientific">Potamilus streckersoni</name>
    <dbReference type="NCBI Taxonomy" id="2493646"/>
    <lineage>
        <taxon>Eukaryota</taxon>
        <taxon>Metazoa</taxon>
        <taxon>Spiralia</taxon>
        <taxon>Lophotrochozoa</taxon>
        <taxon>Mollusca</taxon>
        <taxon>Bivalvia</taxon>
        <taxon>Autobranchia</taxon>
        <taxon>Heteroconchia</taxon>
        <taxon>Palaeoheterodonta</taxon>
        <taxon>Unionida</taxon>
        <taxon>Unionoidea</taxon>
        <taxon>Unionidae</taxon>
        <taxon>Ambleminae</taxon>
        <taxon>Lampsilini</taxon>
        <taxon>Potamilus</taxon>
    </lineage>
</organism>
<evidence type="ECO:0000256" key="1">
    <source>
        <dbReference type="SAM" id="MobiDB-lite"/>
    </source>
</evidence>
<accession>A0AAE0W1H2</accession>
<dbReference type="AlphaFoldDB" id="A0AAE0W1H2"/>